<evidence type="ECO:0000256" key="3">
    <source>
        <dbReference type="ARBA" id="ARBA00022741"/>
    </source>
</evidence>
<dbReference type="PANTHER" id="PTHR43776:SF8">
    <property type="entry name" value="ABC TRANSPORTER, ATP-BINDING PROTEIN"/>
    <property type="match status" value="1"/>
</dbReference>
<dbReference type="InterPro" id="IPR013563">
    <property type="entry name" value="Oligopep_ABC_C"/>
</dbReference>
<dbReference type="Gene3D" id="3.40.50.300">
    <property type="entry name" value="P-loop containing nucleotide triphosphate hydrolases"/>
    <property type="match status" value="2"/>
</dbReference>
<dbReference type="PANTHER" id="PTHR43776">
    <property type="entry name" value="TRANSPORT ATP-BINDING PROTEIN"/>
    <property type="match status" value="1"/>
</dbReference>
<keyword evidence="2" id="KW-0813">Transport</keyword>
<dbReference type="GO" id="GO:0005524">
    <property type="term" value="F:ATP binding"/>
    <property type="evidence" value="ECO:0007669"/>
    <property type="project" value="UniProtKB-KW"/>
</dbReference>
<dbReference type="SMART" id="SM00382">
    <property type="entry name" value="AAA"/>
    <property type="match status" value="2"/>
</dbReference>
<evidence type="ECO:0000259" key="5">
    <source>
        <dbReference type="PROSITE" id="PS50893"/>
    </source>
</evidence>
<dbReference type="Proteomes" id="UP000184038">
    <property type="component" value="Unassembled WGS sequence"/>
</dbReference>
<reference evidence="6 7" key="1">
    <citation type="submission" date="2016-11" db="EMBL/GenBank/DDBJ databases">
        <authorList>
            <person name="Jaros S."/>
            <person name="Januszkiewicz K."/>
            <person name="Wedrychowicz H."/>
        </authorList>
    </citation>
    <scope>NUCLEOTIDE SEQUENCE [LARGE SCALE GENOMIC DNA]</scope>
    <source>
        <strain evidence="6 7">DSM 15930</strain>
    </source>
</reference>
<evidence type="ECO:0000313" key="7">
    <source>
        <dbReference type="Proteomes" id="UP000184038"/>
    </source>
</evidence>
<dbReference type="GO" id="GO:0015833">
    <property type="term" value="P:peptide transport"/>
    <property type="evidence" value="ECO:0007669"/>
    <property type="project" value="InterPro"/>
</dbReference>
<feature type="domain" description="ABC transporter" evidence="5">
    <location>
        <begin position="286"/>
        <end position="517"/>
    </location>
</feature>
<dbReference type="Pfam" id="PF00005">
    <property type="entry name" value="ABC_tran"/>
    <property type="match status" value="2"/>
</dbReference>
<comment type="similarity">
    <text evidence="1">Belongs to the ABC transporter superfamily.</text>
</comment>
<evidence type="ECO:0000256" key="4">
    <source>
        <dbReference type="ARBA" id="ARBA00022840"/>
    </source>
</evidence>
<dbReference type="PROSITE" id="PS00211">
    <property type="entry name" value="ABC_TRANSPORTER_1"/>
    <property type="match status" value="2"/>
</dbReference>
<organism evidence="6 7">
    <name type="scientific">Anaerosporobacter mobilis DSM 15930</name>
    <dbReference type="NCBI Taxonomy" id="1120996"/>
    <lineage>
        <taxon>Bacteria</taxon>
        <taxon>Bacillati</taxon>
        <taxon>Bacillota</taxon>
        <taxon>Clostridia</taxon>
        <taxon>Lachnospirales</taxon>
        <taxon>Lachnospiraceae</taxon>
        <taxon>Anaerosporobacter</taxon>
    </lineage>
</organism>
<dbReference type="AlphaFoldDB" id="A0A1M7HG11"/>
<keyword evidence="7" id="KW-1185">Reference proteome</keyword>
<dbReference type="InterPro" id="IPR050319">
    <property type="entry name" value="ABC_transp_ATP-bind"/>
</dbReference>
<dbReference type="InterPro" id="IPR003593">
    <property type="entry name" value="AAA+_ATPase"/>
</dbReference>
<dbReference type="SUPFAM" id="SSF52540">
    <property type="entry name" value="P-loop containing nucleoside triphosphate hydrolases"/>
    <property type="match status" value="2"/>
</dbReference>
<dbReference type="CDD" id="cd03257">
    <property type="entry name" value="ABC_NikE_OppD_transporters"/>
    <property type="match status" value="2"/>
</dbReference>
<dbReference type="InterPro" id="IPR003439">
    <property type="entry name" value="ABC_transporter-like_ATP-bd"/>
</dbReference>
<sequence>MLLDVNNVSIGFADTKPMQMVVNNISFQVDQGEILGIVGESGSGKSMTALSIMGLHKDTARITSGEIRVEGNNLLSMSENQKRSYLGKEIAMVFQEPMTSLNPVMKIGDQVSEMLAIHTRLSRKEQKEKTLEALFEVGLNNPEELYNKYPHELSGGMRQRVMIAMAMICKPKILIADEPTTALDVSVQAQILALLKKMNKEHGVSIILISHDLGVIRTMCERTIVMSQGKIVEQGLVEDIFRNPKQEYTKKLIDAVPSIHKKMVEIETVVQSPSKVNGQVSKMLSVNGVNIYYYQNGRIRRGVKKQIVKQASFHINEGEVVGIVGESGSGKSTLAKAIAGLNMFYEGEITCTETRPQMVFQDPYSSLNQAKKVQWILEEPLKIKGGYTKQERRRLVKEKLSEVGLLEEIGNRYVYQLSGGQRQRVCIAAALMLHSKFVILDEAVSALDVTIQRQILNLLMELKDKHNLTYLFISHDMNVIHEICDRVIVMNEGKIVEQGDTGEVFRAPKDEYTKKLLAAIL</sequence>
<feature type="domain" description="ABC transporter" evidence="5">
    <location>
        <begin position="5"/>
        <end position="253"/>
    </location>
</feature>
<dbReference type="RefSeq" id="WP_073285051.1">
    <property type="nucleotide sequence ID" value="NZ_FRCP01000008.1"/>
</dbReference>
<dbReference type="GO" id="GO:0016887">
    <property type="term" value="F:ATP hydrolysis activity"/>
    <property type="evidence" value="ECO:0007669"/>
    <property type="project" value="InterPro"/>
</dbReference>
<evidence type="ECO:0000256" key="1">
    <source>
        <dbReference type="ARBA" id="ARBA00005417"/>
    </source>
</evidence>
<dbReference type="GO" id="GO:0055085">
    <property type="term" value="P:transmembrane transport"/>
    <property type="evidence" value="ECO:0007669"/>
    <property type="project" value="UniProtKB-ARBA"/>
</dbReference>
<dbReference type="FunFam" id="3.40.50.300:FF:000016">
    <property type="entry name" value="Oligopeptide ABC transporter ATP-binding component"/>
    <property type="match status" value="1"/>
</dbReference>
<dbReference type="STRING" id="1120996.SAMN02746066_01347"/>
<dbReference type="PROSITE" id="PS50893">
    <property type="entry name" value="ABC_TRANSPORTER_2"/>
    <property type="match status" value="2"/>
</dbReference>
<dbReference type="Pfam" id="PF08352">
    <property type="entry name" value="oligo_HPY"/>
    <property type="match status" value="1"/>
</dbReference>
<evidence type="ECO:0000256" key="2">
    <source>
        <dbReference type="ARBA" id="ARBA00022448"/>
    </source>
</evidence>
<evidence type="ECO:0000313" key="6">
    <source>
        <dbReference type="EMBL" id="SHM27384.1"/>
    </source>
</evidence>
<proteinExistence type="inferred from homology"/>
<keyword evidence="4 6" id="KW-0067">ATP-binding</keyword>
<accession>A0A1M7HG11</accession>
<dbReference type="EMBL" id="FRCP01000008">
    <property type="protein sequence ID" value="SHM27384.1"/>
    <property type="molecule type" value="Genomic_DNA"/>
</dbReference>
<dbReference type="NCBIfam" id="NF007739">
    <property type="entry name" value="PRK10419.1"/>
    <property type="match status" value="2"/>
</dbReference>
<dbReference type="NCBIfam" id="NF008453">
    <property type="entry name" value="PRK11308.1"/>
    <property type="match status" value="2"/>
</dbReference>
<protein>
    <submittedName>
        <fullName evidence="6">Peptide/nickel transport system ATP-binding protein</fullName>
    </submittedName>
</protein>
<dbReference type="InterPro" id="IPR017871">
    <property type="entry name" value="ABC_transporter-like_CS"/>
</dbReference>
<name>A0A1M7HG11_9FIRM</name>
<keyword evidence="3" id="KW-0547">Nucleotide-binding</keyword>
<dbReference type="InterPro" id="IPR027417">
    <property type="entry name" value="P-loop_NTPase"/>
</dbReference>
<dbReference type="OrthoDB" id="9806285at2"/>
<gene>
    <name evidence="6" type="ORF">SAMN02746066_01347</name>
</gene>